<reference evidence="4" key="1">
    <citation type="journal article" date="2020" name="mSystems">
        <title>Genome- and Community-Level Interaction Insights into Carbon Utilization and Element Cycling Functions of Hydrothermarchaeota in Hydrothermal Sediment.</title>
        <authorList>
            <person name="Zhou Z."/>
            <person name="Liu Y."/>
            <person name="Xu W."/>
            <person name="Pan J."/>
            <person name="Luo Z.H."/>
            <person name="Li M."/>
        </authorList>
    </citation>
    <scope>NUCLEOTIDE SEQUENCE [LARGE SCALE GENOMIC DNA]</scope>
    <source>
        <strain evidence="4">SpSt-210</strain>
    </source>
</reference>
<protein>
    <submittedName>
        <fullName evidence="4">ATPase</fullName>
    </submittedName>
</protein>
<feature type="domain" description="ATPase of the ABC class C-terminal" evidence="1">
    <location>
        <begin position="169"/>
        <end position="433"/>
    </location>
</feature>
<dbReference type="AlphaFoldDB" id="A0A831TDL2"/>
<dbReference type="InterPro" id="IPR019195">
    <property type="entry name" value="ABC_ATPase_put"/>
</dbReference>
<evidence type="ECO:0000259" key="1">
    <source>
        <dbReference type="Pfam" id="PF09818"/>
    </source>
</evidence>
<dbReference type="SUPFAM" id="SSF52540">
    <property type="entry name" value="P-loop containing nucleoside triphosphate hydrolases"/>
    <property type="match status" value="1"/>
</dbReference>
<dbReference type="PANTHER" id="PTHR38149">
    <property type="entry name" value="ATPASE"/>
    <property type="match status" value="1"/>
</dbReference>
<name>A0A831TDL2_9BACT</name>
<dbReference type="Pfam" id="PF09818">
    <property type="entry name" value="ABC_ATPase"/>
    <property type="match status" value="1"/>
</dbReference>
<organism evidence="4">
    <name type="scientific">Thermorudis peleae</name>
    <dbReference type="NCBI Taxonomy" id="1382356"/>
    <lineage>
        <taxon>Bacteria</taxon>
        <taxon>Pseudomonadati</taxon>
        <taxon>Thermomicrobiota</taxon>
        <taxon>Thermomicrobia</taxon>
        <taxon>Thermomicrobia incertae sedis</taxon>
        <taxon>Thermorudis</taxon>
    </lineage>
</organism>
<comment type="caution">
    <text evidence="4">The sequence shown here is derived from an EMBL/GenBank/DDBJ whole genome shotgun (WGS) entry which is preliminary data.</text>
</comment>
<dbReference type="InterPro" id="IPR049069">
    <property type="entry name" value="MRB1590-like_C"/>
</dbReference>
<dbReference type="InterPro" id="IPR027417">
    <property type="entry name" value="P-loop_NTPase"/>
</dbReference>
<evidence type="ECO:0000259" key="3">
    <source>
        <dbReference type="Pfam" id="PF21117"/>
    </source>
</evidence>
<evidence type="ECO:0000259" key="2">
    <source>
        <dbReference type="Pfam" id="PF20446"/>
    </source>
</evidence>
<dbReference type="InterPro" id="IPR046834">
    <property type="entry name" value="ABC_ATPase_C"/>
</dbReference>
<dbReference type="EMBL" id="DSIY01000036">
    <property type="protein sequence ID" value="HEG90125.1"/>
    <property type="molecule type" value="Genomic_DNA"/>
</dbReference>
<sequence>MRDIRVLRSTLQRIDRRGYKAYEEIRGVYQDGEVALAIDHVQGDPFASPSRVRLIVERRHLVLPECAGRIRRVALEDYLARRARRAIASLGQRRRGTGKSGLILIDAGGQEVLERTACRVFPDRVELRLSVGLPAAGRTILGDEAIELLVEALPAVARATLWLRPPDLEQAERFIATVEDAEALRAALPEHGLVAFVGEGAVLPRRSGVSQEPLTGRVIRFQPPPDLTVELETPHSGRVRGMGIPEGVTLIVGGGFHGKSTLLEALARSVYNHIPGDGRERVVTRADAVKIRAEDGRRVVGVDLRSFIRNLPLGQSTADFTSDNASGSTSQAANILEALEVGCRLLLMDEDTCATNFMIRDHLMRELVPAEAEPIVPLIDRVRQLHREAGVSTILVMGGAGDYLSVADTVIWMHAYVPEHVTGRAHEIAARYGEGAFGPPDPWPGVVPRVPLPESIDPRRRDRTRVRARGTEEVGFGYESIDLRHVEQIVDPSQTRAIGDALVYALEQGLIDGRRTLREVLDALDAVLDQHGLDVLSPHRGHPGDYARPRRYELAAALNRLRTLSVRQASAGVRRA</sequence>
<dbReference type="Pfam" id="PF20446">
    <property type="entry name" value="ABC_N"/>
    <property type="match status" value="1"/>
</dbReference>
<proteinExistence type="predicted"/>
<evidence type="ECO:0000313" key="4">
    <source>
        <dbReference type="EMBL" id="HEG90125.1"/>
    </source>
</evidence>
<accession>A0A831TDL2</accession>
<feature type="domain" description="ATPase of the ABC class N-terminal" evidence="2">
    <location>
        <begin position="7"/>
        <end position="161"/>
    </location>
</feature>
<gene>
    <name evidence="4" type="ORF">ENP34_01565</name>
</gene>
<dbReference type="InterPro" id="IPR046833">
    <property type="entry name" value="ABC_N"/>
</dbReference>
<feature type="domain" description="MRB1590-like C-terminal" evidence="3">
    <location>
        <begin position="465"/>
        <end position="567"/>
    </location>
</feature>
<dbReference type="PANTHER" id="PTHR38149:SF1">
    <property type="entry name" value="ATPASE"/>
    <property type="match status" value="1"/>
</dbReference>
<dbReference type="Pfam" id="PF21117">
    <property type="entry name" value="MRB1590_C"/>
    <property type="match status" value="1"/>
</dbReference>